<comment type="caution">
    <text evidence="2">The sequence shown here is derived from an EMBL/GenBank/DDBJ whole genome shotgun (WGS) entry which is preliminary data.</text>
</comment>
<gene>
    <name evidence="2" type="ORF">CK203_010033</name>
</gene>
<sequence length="187" mass="20583">MNAVAKFDTGIQSRLALNPDDEEAASLEEIEGEDDEGCESYTGEEDDDGFICLFTGEQSLHPGSRAPLCPMCLVPWITMTLNSFLKMPRRSPLVTFYTIFAVGVKEKIKRTGYALRFSGEFDMYGKSLSLSATEIFAINHTLGSLNSSVLNLGPVLCSLKWWSDDESKSEQFITCAAFPGLELAQAE</sequence>
<evidence type="ECO:0000313" key="2">
    <source>
        <dbReference type="EMBL" id="RVX12915.1"/>
    </source>
</evidence>
<evidence type="ECO:0000256" key="1">
    <source>
        <dbReference type="SAM" id="MobiDB-lite"/>
    </source>
</evidence>
<evidence type="ECO:0000313" key="3">
    <source>
        <dbReference type="Proteomes" id="UP000288805"/>
    </source>
</evidence>
<accession>A0A438JVF6</accession>
<feature type="region of interest" description="Disordered" evidence="1">
    <location>
        <begin position="22"/>
        <end position="42"/>
    </location>
</feature>
<reference evidence="2 3" key="1">
    <citation type="journal article" date="2018" name="PLoS Genet.">
        <title>Population sequencing reveals clonal diversity and ancestral inbreeding in the grapevine cultivar Chardonnay.</title>
        <authorList>
            <person name="Roach M.J."/>
            <person name="Johnson D.L."/>
            <person name="Bohlmann J."/>
            <person name="van Vuuren H.J."/>
            <person name="Jones S.J."/>
            <person name="Pretorius I.S."/>
            <person name="Schmidt S.A."/>
            <person name="Borneman A.R."/>
        </authorList>
    </citation>
    <scope>NUCLEOTIDE SEQUENCE [LARGE SCALE GENOMIC DNA]</scope>
    <source>
        <strain evidence="3">cv. Chardonnay</strain>
        <tissue evidence="2">Leaf</tissue>
    </source>
</reference>
<dbReference type="AlphaFoldDB" id="A0A438JVF6"/>
<protein>
    <submittedName>
        <fullName evidence="2">Uncharacterized protein</fullName>
    </submittedName>
</protein>
<proteinExistence type="predicted"/>
<dbReference type="EMBL" id="QGNW01000026">
    <property type="protein sequence ID" value="RVX12915.1"/>
    <property type="molecule type" value="Genomic_DNA"/>
</dbReference>
<organism evidence="2 3">
    <name type="scientific">Vitis vinifera</name>
    <name type="common">Grape</name>
    <dbReference type="NCBI Taxonomy" id="29760"/>
    <lineage>
        <taxon>Eukaryota</taxon>
        <taxon>Viridiplantae</taxon>
        <taxon>Streptophyta</taxon>
        <taxon>Embryophyta</taxon>
        <taxon>Tracheophyta</taxon>
        <taxon>Spermatophyta</taxon>
        <taxon>Magnoliopsida</taxon>
        <taxon>eudicotyledons</taxon>
        <taxon>Gunneridae</taxon>
        <taxon>Pentapetalae</taxon>
        <taxon>rosids</taxon>
        <taxon>Vitales</taxon>
        <taxon>Vitaceae</taxon>
        <taxon>Viteae</taxon>
        <taxon>Vitis</taxon>
    </lineage>
</organism>
<dbReference type="Proteomes" id="UP000288805">
    <property type="component" value="Unassembled WGS sequence"/>
</dbReference>
<name>A0A438JVF6_VITVI</name>